<comment type="caution">
    <text evidence="1">The sequence shown here is derived from an EMBL/GenBank/DDBJ whole genome shotgun (WGS) entry which is preliminary data.</text>
</comment>
<organism evidence="1 2">
    <name type="scientific">Comamonas odontotermitis</name>
    <dbReference type="NCBI Taxonomy" id="379895"/>
    <lineage>
        <taxon>Bacteria</taxon>
        <taxon>Pseudomonadati</taxon>
        <taxon>Pseudomonadota</taxon>
        <taxon>Betaproteobacteria</taxon>
        <taxon>Burkholderiales</taxon>
        <taxon>Comamonadaceae</taxon>
        <taxon>Comamonas</taxon>
    </lineage>
</organism>
<accession>A0ABR6RH61</accession>
<dbReference type="EMBL" id="JACHKZ010000015">
    <property type="protein sequence ID" value="MBB6578500.1"/>
    <property type="molecule type" value="Genomic_DNA"/>
</dbReference>
<sequence>MPLYTYVVSYKGATHIAQGSHSNYRGFISTWCSNIPSGALPALTPALMKELALKAYGEFTPVSNIKNAWRKSIDVDGGECVVVVVQTQQ</sequence>
<name>A0ABR6RH61_9BURK</name>
<proteinExistence type="predicted"/>
<evidence type="ECO:0000313" key="1">
    <source>
        <dbReference type="EMBL" id="MBB6578500.1"/>
    </source>
</evidence>
<protein>
    <submittedName>
        <fullName evidence="1">Uncharacterized protein</fullName>
    </submittedName>
</protein>
<dbReference type="Proteomes" id="UP000562492">
    <property type="component" value="Unassembled WGS sequence"/>
</dbReference>
<gene>
    <name evidence="1" type="ORF">HNP33_002582</name>
</gene>
<evidence type="ECO:0000313" key="2">
    <source>
        <dbReference type="Proteomes" id="UP000562492"/>
    </source>
</evidence>
<keyword evidence="2" id="KW-1185">Reference proteome</keyword>
<reference evidence="1 2" key="1">
    <citation type="submission" date="2020-08" db="EMBL/GenBank/DDBJ databases">
        <title>Functional genomics of gut bacteria from endangered species of beetles.</title>
        <authorList>
            <person name="Carlos-Shanley C."/>
        </authorList>
    </citation>
    <scope>NUCLEOTIDE SEQUENCE [LARGE SCALE GENOMIC DNA]</scope>
    <source>
        <strain evidence="1 2">S00124</strain>
    </source>
</reference>